<sequence>MTNTTKTLRSAAISLLPAVALALPIALTPAAAKACGGTFCDGGPNPMPVEQTGEDILFIRDGNEMEVHVRIQYTGAAERFAWMVPVAAVPQVSLGSEEMFRVMSATTIPLWDTNRTFLDPDDRPSNNGSGNLSFVPADDPDEPEEPSVVYEEVVGQFEVVVLQGGAASEVIEFFIANDYAFEDNAEPLIQEYIDEGFLITGVKLTAGADVEAIQPLVFRFVASEPCVPIRLTAVAAKDDMGIRAYFLGDERWGPANYKHVVLNPMAFDWSNLDFTTYIELVSTAVDEAGGQAFVTEYAGPSERIETSTFTQPDWTSEGMESMEEHQLLETLDDFGMLPPSPDVPSPQLVAVMREFLPPPENWLLSEIQFWYAYLYNPDLLVGGGIDSGFEALGELTWDLAGFAAAFEERVIMPGAHAGELLERWPMLTRLHTTMSAHEMTLDPTFHPAPELPEVFEQRVTEALVLPGLAWTTYTVPLTISPSQGAGESSAQLCVEDDGNWPFDSPTIADMPRALRIEAVPASGPTQLLVDNEAEILEAVQWHNLETPCSTGEPMGGDESGSGSGGSGESGAGAADSGAASCACNSGRGGGGPLGLGLLGLLGLLGFTRRRS</sequence>
<dbReference type="RefSeq" id="WP_052546933.1">
    <property type="nucleotide sequence ID" value="NZ_JMCC02000010.1"/>
</dbReference>
<reference evidence="3 4" key="1">
    <citation type="submission" date="2014-12" db="EMBL/GenBank/DDBJ databases">
        <title>Genome assembly of Enhygromyxa salina DSM 15201.</title>
        <authorList>
            <person name="Sharma G."/>
            <person name="Subramanian S."/>
        </authorList>
    </citation>
    <scope>NUCLEOTIDE SEQUENCE [LARGE SCALE GENOMIC DNA]</scope>
    <source>
        <strain evidence="3 4">DSM 15201</strain>
    </source>
</reference>
<evidence type="ECO:0000313" key="4">
    <source>
        <dbReference type="Proteomes" id="UP000031599"/>
    </source>
</evidence>
<dbReference type="AlphaFoldDB" id="A0A0C2DFZ5"/>
<dbReference type="Pfam" id="PF10092">
    <property type="entry name" value="DUF2330"/>
    <property type="match status" value="1"/>
</dbReference>
<evidence type="ECO:0000256" key="1">
    <source>
        <dbReference type="SAM" id="MobiDB-lite"/>
    </source>
</evidence>
<feature type="compositionally biased region" description="Gly residues" evidence="1">
    <location>
        <begin position="553"/>
        <end position="570"/>
    </location>
</feature>
<gene>
    <name evidence="3" type="ORF">DB30_00287</name>
</gene>
<dbReference type="EMBL" id="JMCC02000010">
    <property type="protein sequence ID" value="KIG18602.1"/>
    <property type="molecule type" value="Genomic_DNA"/>
</dbReference>
<evidence type="ECO:0000313" key="3">
    <source>
        <dbReference type="EMBL" id="KIG18602.1"/>
    </source>
</evidence>
<proteinExistence type="predicted"/>
<feature type="region of interest" description="Disordered" evidence="1">
    <location>
        <begin position="546"/>
        <end position="578"/>
    </location>
</feature>
<accession>A0A0C2DFZ5</accession>
<name>A0A0C2DFZ5_9BACT</name>
<feature type="chain" id="PRO_5002147410" description="DUF2330 domain-containing protein" evidence="2">
    <location>
        <begin position="23"/>
        <end position="611"/>
    </location>
</feature>
<protein>
    <recommendedName>
        <fullName evidence="5">DUF2330 domain-containing protein</fullName>
    </recommendedName>
</protein>
<keyword evidence="2" id="KW-0732">Signal</keyword>
<feature type="region of interest" description="Disordered" evidence="1">
    <location>
        <begin position="115"/>
        <end position="145"/>
    </location>
</feature>
<organism evidence="3 4">
    <name type="scientific">Enhygromyxa salina</name>
    <dbReference type="NCBI Taxonomy" id="215803"/>
    <lineage>
        <taxon>Bacteria</taxon>
        <taxon>Pseudomonadati</taxon>
        <taxon>Myxococcota</taxon>
        <taxon>Polyangia</taxon>
        <taxon>Nannocystales</taxon>
        <taxon>Nannocystaceae</taxon>
        <taxon>Enhygromyxa</taxon>
    </lineage>
</organism>
<evidence type="ECO:0000256" key="2">
    <source>
        <dbReference type="SAM" id="SignalP"/>
    </source>
</evidence>
<dbReference type="InterPro" id="IPR019283">
    <property type="entry name" value="DUF2330"/>
</dbReference>
<evidence type="ECO:0008006" key="5">
    <source>
        <dbReference type="Google" id="ProtNLM"/>
    </source>
</evidence>
<feature type="signal peptide" evidence="2">
    <location>
        <begin position="1"/>
        <end position="22"/>
    </location>
</feature>
<dbReference type="Proteomes" id="UP000031599">
    <property type="component" value="Unassembled WGS sequence"/>
</dbReference>
<comment type="caution">
    <text evidence="3">The sequence shown here is derived from an EMBL/GenBank/DDBJ whole genome shotgun (WGS) entry which is preliminary data.</text>
</comment>